<feature type="short sequence motif" description="'KMSKS' region" evidence="12">
    <location>
        <begin position="266"/>
        <end position="270"/>
    </location>
</feature>
<dbReference type="NCBIfam" id="TIGR00435">
    <property type="entry name" value="cysS"/>
    <property type="match status" value="1"/>
</dbReference>
<evidence type="ECO:0000256" key="6">
    <source>
        <dbReference type="ARBA" id="ARBA00022723"/>
    </source>
</evidence>
<dbReference type="RefSeq" id="WP_092058079.1">
    <property type="nucleotide sequence ID" value="NZ_FOJJ01000039.1"/>
</dbReference>
<dbReference type="Gene3D" id="1.20.120.1910">
    <property type="entry name" value="Cysteine-tRNA ligase, C-terminal anti-codon recognition domain"/>
    <property type="match status" value="1"/>
</dbReference>
<keyword evidence="5 12" id="KW-0436">Ligase</keyword>
<feature type="binding site" evidence="12">
    <location>
        <position position="234"/>
    </location>
    <ligand>
        <name>Zn(2+)</name>
        <dbReference type="ChEBI" id="CHEBI:29105"/>
    </ligand>
</feature>
<proteinExistence type="inferred from homology"/>
<dbReference type="InterPro" id="IPR015803">
    <property type="entry name" value="Cys-tRNA-ligase"/>
</dbReference>
<evidence type="ECO:0000256" key="8">
    <source>
        <dbReference type="ARBA" id="ARBA00022833"/>
    </source>
</evidence>
<evidence type="ECO:0000256" key="4">
    <source>
        <dbReference type="ARBA" id="ARBA00022490"/>
    </source>
</evidence>
<dbReference type="EC" id="6.1.1.16" evidence="12"/>
<feature type="binding site" evidence="12">
    <location>
        <position position="269"/>
    </location>
    <ligand>
        <name>ATP</name>
        <dbReference type="ChEBI" id="CHEBI:30616"/>
    </ligand>
</feature>
<dbReference type="OrthoDB" id="9815130at2"/>
<name>A0A550JBA4_9BACT</name>
<dbReference type="Pfam" id="PF23493">
    <property type="entry name" value="CysS_C"/>
    <property type="match status" value="1"/>
</dbReference>
<keyword evidence="15" id="KW-1185">Reference proteome</keyword>
<comment type="cofactor">
    <cofactor evidence="12">
        <name>Zn(2+)</name>
        <dbReference type="ChEBI" id="CHEBI:29105"/>
    </cofactor>
    <text evidence="12">Binds 1 zinc ion per subunit.</text>
</comment>
<comment type="subcellular location">
    <subcellularLocation>
        <location evidence="1 12">Cytoplasm</location>
    </subcellularLocation>
</comment>
<dbReference type="InterPro" id="IPR009080">
    <property type="entry name" value="tRNAsynth_Ia_anticodon-bd"/>
</dbReference>
<feature type="binding site" evidence="12">
    <location>
        <position position="209"/>
    </location>
    <ligand>
        <name>Zn(2+)</name>
        <dbReference type="ChEBI" id="CHEBI:29105"/>
    </ligand>
</feature>
<evidence type="ECO:0000259" key="13">
    <source>
        <dbReference type="SMART" id="SM00840"/>
    </source>
</evidence>
<evidence type="ECO:0000256" key="12">
    <source>
        <dbReference type="HAMAP-Rule" id="MF_00041"/>
    </source>
</evidence>
<dbReference type="InterPro" id="IPR024909">
    <property type="entry name" value="Cys-tRNA/MSH_ligase"/>
</dbReference>
<dbReference type="InterPro" id="IPR032678">
    <property type="entry name" value="tRNA-synt_1_cat_dom"/>
</dbReference>
<comment type="catalytic activity">
    <reaction evidence="12">
        <text>tRNA(Cys) + L-cysteine + ATP = L-cysteinyl-tRNA(Cys) + AMP + diphosphate</text>
        <dbReference type="Rhea" id="RHEA:17773"/>
        <dbReference type="Rhea" id="RHEA-COMP:9661"/>
        <dbReference type="Rhea" id="RHEA-COMP:9679"/>
        <dbReference type="ChEBI" id="CHEBI:30616"/>
        <dbReference type="ChEBI" id="CHEBI:33019"/>
        <dbReference type="ChEBI" id="CHEBI:35235"/>
        <dbReference type="ChEBI" id="CHEBI:78442"/>
        <dbReference type="ChEBI" id="CHEBI:78517"/>
        <dbReference type="ChEBI" id="CHEBI:456215"/>
        <dbReference type="EC" id="6.1.1.16"/>
    </reaction>
</comment>
<dbReference type="GO" id="GO:0004817">
    <property type="term" value="F:cysteine-tRNA ligase activity"/>
    <property type="evidence" value="ECO:0007669"/>
    <property type="project" value="UniProtKB-UniRule"/>
</dbReference>
<dbReference type="SMART" id="SM00840">
    <property type="entry name" value="DALR_2"/>
    <property type="match status" value="1"/>
</dbReference>
<keyword evidence="4 12" id="KW-0963">Cytoplasm</keyword>
<dbReference type="PANTHER" id="PTHR10890:SF3">
    <property type="entry name" value="CYSTEINE--TRNA LIGASE, CYTOPLASMIC"/>
    <property type="match status" value="1"/>
</dbReference>
<feature type="short sequence motif" description="'HIGH' region" evidence="12">
    <location>
        <begin position="31"/>
        <end position="41"/>
    </location>
</feature>
<feature type="domain" description="Cysteinyl-tRNA synthetase class Ia DALR" evidence="13">
    <location>
        <begin position="360"/>
        <end position="429"/>
    </location>
</feature>
<evidence type="ECO:0000256" key="3">
    <source>
        <dbReference type="ARBA" id="ARBA00011245"/>
    </source>
</evidence>
<keyword evidence="8 12" id="KW-0862">Zinc</keyword>
<accession>A0A550JBA4</accession>
<dbReference type="PRINTS" id="PR00983">
    <property type="entry name" value="TRNASYNTHCYS"/>
</dbReference>
<dbReference type="Pfam" id="PF01406">
    <property type="entry name" value="tRNA-synt_1e"/>
    <property type="match status" value="1"/>
</dbReference>
<comment type="similarity">
    <text evidence="2 12">Belongs to the class-I aminoacyl-tRNA synthetase family.</text>
</comment>
<dbReference type="GO" id="GO:0005524">
    <property type="term" value="F:ATP binding"/>
    <property type="evidence" value="ECO:0007669"/>
    <property type="project" value="UniProtKB-UniRule"/>
</dbReference>
<organism evidence="14 15">
    <name type="scientific">Trichloromonas acetexigens</name>
    <dbReference type="NCBI Taxonomy" id="38815"/>
    <lineage>
        <taxon>Bacteria</taxon>
        <taxon>Pseudomonadati</taxon>
        <taxon>Thermodesulfobacteriota</taxon>
        <taxon>Desulfuromonadia</taxon>
        <taxon>Desulfuromonadales</taxon>
        <taxon>Trichloromonadaceae</taxon>
        <taxon>Trichloromonas</taxon>
    </lineage>
</organism>
<dbReference type="HAMAP" id="MF_00041">
    <property type="entry name" value="Cys_tRNA_synth"/>
    <property type="match status" value="1"/>
</dbReference>
<keyword evidence="6 12" id="KW-0479">Metal-binding</keyword>
<evidence type="ECO:0000256" key="5">
    <source>
        <dbReference type="ARBA" id="ARBA00022598"/>
    </source>
</evidence>
<evidence type="ECO:0000313" key="14">
    <source>
        <dbReference type="EMBL" id="TRO80539.1"/>
    </source>
</evidence>
<dbReference type="GO" id="GO:0008270">
    <property type="term" value="F:zinc ion binding"/>
    <property type="evidence" value="ECO:0007669"/>
    <property type="project" value="UniProtKB-UniRule"/>
</dbReference>
<dbReference type="GO" id="GO:0006423">
    <property type="term" value="P:cysteinyl-tRNA aminoacylation"/>
    <property type="evidence" value="ECO:0007669"/>
    <property type="project" value="UniProtKB-UniRule"/>
</dbReference>
<dbReference type="SUPFAM" id="SSF52374">
    <property type="entry name" value="Nucleotidylyl transferase"/>
    <property type="match status" value="1"/>
</dbReference>
<dbReference type="InterPro" id="IPR015273">
    <property type="entry name" value="Cys-tRNA-synt_Ia_DALR"/>
</dbReference>
<dbReference type="FunFam" id="3.40.50.620:FF:000009">
    <property type="entry name" value="Cysteine--tRNA ligase"/>
    <property type="match status" value="1"/>
</dbReference>
<reference evidence="14 15" key="1">
    <citation type="submission" date="2019-07" db="EMBL/GenBank/DDBJ databases">
        <title>Insights of Desulfuromonas acetexigens electromicrobiology.</title>
        <authorList>
            <person name="Katuri K."/>
            <person name="Sapireddy V."/>
            <person name="Shaw D.R."/>
            <person name="Saikaly P."/>
        </authorList>
    </citation>
    <scope>NUCLEOTIDE SEQUENCE [LARGE SCALE GENOMIC DNA]</scope>
    <source>
        <strain evidence="14 15">2873</strain>
    </source>
</reference>
<dbReference type="AlphaFoldDB" id="A0A550JBA4"/>
<gene>
    <name evidence="12" type="primary">cysS</name>
    <name evidence="14" type="ORF">FL622_10605</name>
</gene>
<evidence type="ECO:0000256" key="9">
    <source>
        <dbReference type="ARBA" id="ARBA00022840"/>
    </source>
</evidence>
<dbReference type="EMBL" id="VJVV01000007">
    <property type="protein sequence ID" value="TRO80539.1"/>
    <property type="molecule type" value="Genomic_DNA"/>
</dbReference>
<dbReference type="GO" id="GO:0005829">
    <property type="term" value="C:cytosol"/>
    <property type="evidence" value="ECO:0007669"/>
    <property type="project" value="TreeGrafter"/>
</dbReference>
<evidence type="ECO:0000256" key="2">
    <source>
        <dbReference type="ARBA" id="ARBA00005594"/>
    </source>
</evidence>
<comment type="subunit">
    <text evidence="3 12">Monomer.</text>
</comment>
<dbReference type="PANTHER" id="PTHR10890">
    <property type="entry name" value="CYSTEINYL-TRNA SYNTHETASE"/>
    <property type="match status" value="1"/>
</dbReference>
<keyword evidence="11 12" id="KW-0030">Aminoacyl-tRNA synthetase</keyword>
<dbReference type="Proteomes" id="UP000317155">
    <property type="component" value="Unassembled WGS sequence"/>
</dbReference>
<dbReference type="Gene3D" id="3.40.50.620">
    <property type="entry name" value="HUPs"/>
    <property type="match status" value="1"/>
</dbReference>
<keyword evidence="7 12" id="KW-0547">Nucleotide-binding</keyword>
<feature type="binding site" evidence="12">
    <location>
        <position position="238"/>
    </location>
    <ligand>
        <name>Zn(2+)</name>
        <dbReference type="ChEBI" id="CHEBI:29105"/>
    </ligand>
</feature>
<dbReference type="Pfam" id="PF09190">
    <property type="entry name" value="DALR_2"/>
    <property type="match status" value="1"/>
</dbReference>
<dbReference type="InterPro" id="IPR056411">
    <property type="entry name" value="CysS_C"/>
</dbReference>
<evidence type="ECO:0000256" key="7">
    <source>
        <dbReference type="ARBA" id="ARBA00022741"/>
    </source>
</evidence>
<evidence type="ECO:0000313" key="15">
    <source>
        <dbReference type="Proteomes" id="UP000317155"/>
    </source>
</evidence>
<evidence type="ECO:0000256" key="11">
    <source>
        <dbReference type="ARBA" id="ARBA00023146"/>
    </source>
</evidence>
<keyword evidence="9 12" id="KW-0067">ATP-binding</keyword>
<comment type="caution">
    <text evidence="14">The sequence shown here is derived from an EMBL/GenBank/DDBJ whole genome shotgun (WGS) entry which is preliminary data.</text>
</comment>
<evidence type="ECO:0000256" key="10">
    <source>
        <dbReference type="ARBA" id="ARBA00022917"/>
    </source>
</evidence>
<dbReference type="SUPFAM" id="SSF47323">
    <property type="entry name" value="Anticodon-binding domain of a subclass of class I aminoacyl-tRNA synthetases"/>
    <property type="match status" value="1"/>
</dbReference>
<evidence type="ECO:0000256" key="1">
    <source>
        <dbReference type="ARBA" id="ARBA00004496"/>
    </source>
</evidence>
<dbReference type="InterPro" id="IPR014729">
    <property type="entry name" value="Rossmann-like_a/b/a_fold"/>
</dbReference>
<protein>
    <recommendedName>
        <fullName evidence="12">Cysteine--tRNA ligase</fullName>
        <ecNumber evidence="12">6.1.1.16</ecNumber>
    </recommendedName>
    <alternativeName>
        <fullName evidence="12">Cysteinyl-tRNA synthetase</fullName>
        <shortName evidence="12">CysRS</shortName>
    </alternativeName>
</protein>
<dbReference type="CDD" id="cd07963">
    <property type="entry name" value="Anticodon_Ia_Cys"/>
    <property type="match status" value="1"/>
</dbReference>
<dbReference type="CDD" id="cd00672">
    <property type="entry name" value="CysRS_core"/>
    <property type="match status" value="1"/>
</dbReference>
<keyword evidence="10 12" id="KW-0648">Protein biosynthesis</keyword>
<sequence length="492" mass="55264">MALRVYNTLSGGKEEFRPLVPGKVGMYVCGVTVYDYCHIGHARANIVFDIVYRYLKFSGYEVNYVRNYTDVDDKIINRANERGIDSQALAEEFIHAFDEDMAALGLDLPTCQPKATEHIPQIIAIVERLIERGMAYPSGGDVYFSVEKFPGYLKLSKRNLDEMRAGARIAPGEQKRNPMDFALWKAAKPGEPSWESPWGPGRPGWHIECSAMSMQYLGESFDIHGGGKDLVFPHHENEIAQSEGASGKPFVKYWLHNGFVNVNQEKMSKSLGNFFTIRDILQKYDAEVVRFFILSAHYRSPIDFSDQNLEDAKAGLSRFYEALKAADDTLAAQTTPGTSGGEVPAELREILDRVATVEERFREAMDDDFNTALAIGHLFDLVRGLNRIVAEKSLQESPMLRNGLREGREQLRRLGGVLGLFESEPDAWLEKQKNAGLKAGGLSAEAIEALIVERRQARANRDFARADRIRDELDAQGIMLLDSKEGTTWKLK</sequence>
<feature type="binding site" evidence="12">
    <location>
        <position position="29"/>
    </location>
    <ligand>
        <name>Zn(2+)</name>
        <dbReference type="ChEBI" id="CHEBI:29105"/>
    </ligand>
</feature>